<organism evidence="1 3">
    <name type="scientific">Rhizophagus clarus</name>
    <dbReference type="NCBI Taxonomy" id="94130"/>
    <lineage>
        <taxon>Eukaryota</taxon>
        <taxon>Fungi</taxon>
        <taxon>Fungi incertae sedis</taxon>
        <taxon>Mucoromycota</taxon>
        <taxon>Glomeromycotina</taxon>
        <taxon>Glomeromycetes</taxon>
        <taxon>Glomerales</taxon>
        <taxon>Glomeraceae</taxon>
        <taxon>Rhizophagus</taxon>
    </lineage>
</organism>
<dbReference type="Proteomes" id="UP000247702">
    <property type="component" value="Unassembled WGS sequence"/>
</dbReference>
<dbReference type="AlphaFoldDB" id="A0A2Z6RVS6"/>
<dbReference type="SUPFAM" id="SSF52047">
    <property type="entry name" value="RNI-like"/>
    <property type="match status" value="1"/>
</dbReference>
<evidence type="ECO:0000313" key="3">
    <source>
        <dbReference type="Proteomes" id="UP000247702"/>
    </source>
</evidence>
<dbReference type="InterPro" id="IPR032675">
    <property type="entry name" value="LRR_dom_sf"/>
</dbReference>
<dbReference type="EMBL" id="BLAL01000357">
    <property type="protein sequence ID" value="GET04810.1"/>
    <property type="molecule type" value="Genomic_DNA"/>
</dbReference>
<keyword evidence="3" id="KW-1185">Reference proteome</keyword>
<dbReference type="OrthoDB" id="2418667at2759"/>
<proteinExistence type="predicted"/>
<sequence>MSKLNKDILALIFEELQKDSKSLFSCLMVNRLWCETVIPILWRNPWCYAGVDYSNKNYLFFIISCYLFNDIKEFITEQRIQLPSSSNQSLLFDYLSFCRSIDINTINSIISIGSSLPYNQFSMQQEFFYCFMKKCPELKYFDMRSIKHQIFYFPNAKARLESLRELRCETSIDPSYFYGLSLFCQHIQGLIIVNTEPKSNHGIVKLIEVQKNLNHFEWKDDFYSDYLTEDPYKDIFLALEKKAVSLNYLKIFFQYAEGIENTILQKILPKLYKLKILIFDDYLFFIKEELEKLRMQVYHDLEIINIEWNSLNVLSSIIENSGKHLKKILFRPYDTLECDYHNFNENSLNFIRKIYENCPLIEYLSIAFSPLKEHFVEFEKLLKICQNLKSLLIIIHNVDKIETNKEILENGEILLKILISSAPISLKEIRFYDDFKFSLENLEEFLVKWRGRPALSILTIDPIYIIPSYTEMITKYKRDGVIKDFKHSFHVDEIDYHF</sequence>
<dbReference type="Proteomes" id="UP000615446">
    <property type="component" value="Unassembled WGS sequence"/>
</dbReference>
<dbReference type="EMBL" id="BEXD01004070">
    <property type="protein sequence ID" value="GBC06391.1"/>
    <property type="molecule type" value="Genomic_DNA"/>
</dbReference>
<comment type="caution">
    <text evidence="1">The sequence shown here is derived from an EMBL/GenBank/DDBJ whole genome shotgun (WGS) entry which is preliminary data.</text>
</comment>
<protein>
    <recommendedName>
        <fullName evidence="4">F-box domain-containing protein</fullName>
    </recommendedName>
</protein>
<reference evidence="1 3" key="1">
    <citation type="submission" date="2017-11" db="EMBL/GenBank/DDBJ databases">
        <title>The genome of Rhizophagus clarus HR1 reveals common genetic basis of auxotrophy among arbuscular mycorrhizal fungi.</title>
        <authorList>
            <person name="Kobayashi Y."/>
        </authorList>
    </citation>
    <scope>NUCLEOTIDE SEQUENCE [LARGE SCALE GENOMIC DNA]</scope>
    <source>
        <strain evidence="1 3">HR1</strain>
    </source>
</reference>
<evidence type="ECO:0000313" key="1">
    <source>
        <dbReference type="EMBL" id="GBC06391.1"/>
    </source>
</evidence>
<name>A0A2Z6RVS6_9GLOM</name>
<reference evidence="2" key="2">
    <citation type="submission" date="2019-10" db="EMBL/GenBank/DDBJ databases">
        <title>Conservation and host-specific expression of non-tandemly repeated heterogenous ribosome RNA gene in arbuscular mycorrhizal fungi.</title>
        <authorList>
            <person name="Maeda T."/>
            <person name="Kobayashi Y."/>
            <person name="Nakagawa T."/>
            <person name="Ezawa T."/>
            <person name="Yamaguchi K."/>
            <person name="Bino T."/>
            <person name="Nishimoto Y."/>
            <person name="Shigenobu S."/>
            <person name="Kawaguchi M."/>
        </authorList>
    </citation>
    <scope>NUCLEOTIDE SEQUENCE</scope>
    <source>
        <strain evidence="2">HR1</strain>
    </source>
</reference>
<evidence type="ECO:0000313" key="2">
    <source>
        <dbReference type="EMBL" id="GET04810.1"/>
    </source>
</evidence>
<dbReference type="Gene3D" id="3.80.10.10">
    <property type="entry name" value="Ribonuclease Inhibitor"/>
    <property type="match status" value="1"/>
</dbReference>
<accession>A0A2Z6RVS6</accession>
<gene>
    <name evidence="2" type="ORF">RCL2_003110400</name>
    <name evidence="1" type="ORF">RclHR1_00680035</name>
</gene>
<evidence type="ECO:0008006" key="4">
    <source>
        <dbReference type="Google" id="ProtNLM"/>
    </source>
</evidence>